<evidence type="ECO:0000259" key="1">
    <source>
        <dbReference type="Pfam" id="PF14311"/>
    </source>
</evidence>
<proteinExistence type="predicted"/>
<keyword evidence="3" id="KW-1185">Reference proteome</keyword>
<gene>
    <name evidence="2" type="ORF">AK812_SmicGene12147</name>
</gene>
<dbReference type="InterPro" id="IPR036691">
    <property type="entry name" value="Endo/exonu/phosph_ase_sf"/>
</dbReference>
<accession>A0A1Q9EBB9</accession>
<sequence>MPVQTAAQSVILQDLLTGRRLLVANTHLYWHANANHIRLIQLYMLLRVLAKEAARVSHGAPVAVLLFGAAWVNEGAAGNPLQPDEEYDPEAGPATDEELTLLCIDEAHLLSEPPSNESREIFLRDMPIEDADFSVSRFAKHQRALNELTATQQSMLDRLHDRAAALGGKCLAIGYKNNHTKVPWQCQHGHTWDARPSNVLNQKQWCPECARNRRRIPLQRLQDHAKTRGSRCLSTSKYNSSKTKVFWQCKLGHTWEATPDRVLYGGTWCPKCSRKGRTYKRRSLNDLQEHAACLGGRCLATTYEGMLAPVFWQCHRGHIWRARPDAVLSKRKVWCPVCAGNAPLDLQRLQEHAACRGGKCLAKKYANMRSKVTWECEHGHTWQARPHNVLNLGQWCPHCRKIGLPRLRAHAAALGGRCLAKSYKNASKKLLWECSEGHRWKASAHGVLNGKTWCPECAAATWRTEAEIRSILETLFHPAVFPSCFPSFLEGLQLDGFAPDLRLAFEYQGEQHYDPENYFHFGDTASFHAQQRRDARKVELCKDAGVRLLIIPCFVNDKRTFVLTSLLQWFSWSQITPLELPGWRIEIQLQLPAPWVGDIQMLRQRDEKIGLQLEKLLQKVGPKLKKEATGMLVDDAGDQLPGFVMAV</sequence>
<dbReference type="AlphaFoldDB" id="A0A1Q9EBB9"/>
<dbReference type="Gene3D" id="3.60.10.10">
    <property type="entry name" value="Endonuclease/exonuclease/phosphatase"/>
    <property type="match status" value="1"/>
</dbReference>
<dbReference type="EMBL" id="LSRX01000202">
    <property type="protein sequence ID" value="OLQ04725.1"/>
    <property type="molecule type" value="Genomic_DNA"/>
</dbReference>
<evidence type="ECO:0000313" key="2">
    <source>
        <dbReference type="EMBL" id="OLQ04725.1"/>
    </source>
</evidence>
<dbReference type="InterPro" id="IPR025487">
    <property type="entry name" value="DUF4379"/>
</dbReference>
<comment type="caution">
    <text evidence="2">The sequence shown here is derived from an EMBL/GenBank/DDBJ whole genome shotgun (WGS) entry which is preliminary data.</text>
</comment>
<reference evidence="2 3" key="1">
    <citation type="submission" date="2016-02" db="EMBL/GenBank/DDBJ databases">
        <title>Genome analysis of coral dinoflagellate symbionts highlights evolutionary adaptations to a symbiotic lifestyle.</title>
        <authorList>
            <person name="Aranda M."/>
            <person name="Li Y."/>
            <person name="Liew Y.J."/>
            <person name="Baumgarten S."/>
            <person name="Simakov O."/>
            <person name="Wilson M."/>
            <person name="Piel J."/>
            <person name="Ashoor H."/>
            <person name="Bougouffa S."/>
            <person name="Bajic V.B."/>
            <person name="Ryu T."/>
            <person name="Ravasi T."/>
            <person name="Bayer T."/>
            <person name="Micklem G."/>
            <person name="Kim H."/>
            <person name="Bhak J."/>
            <person name="Lajeunesse T.C."/>
            <person name="Voolstra C.R."/>
        </authorList>
    </citation>
    <scope>NUCLEOTIDE SEQUENCE [LARGE SCALE GENOMIC DNA]</scope>
    <source>
        <strain evidence="2 3">CCMP2467</strain>
    </source>
</reference>
<name>A0A1Q9EBB9_SYMMI</name>
<evidence type="ECO:0000313" key="3">
    <source>
        <dbReference type="Proteomes" id="UP000186817"/>
    </source>
</evidence>
<dbReference type="OrthoDB" id="412787at2759"/>
<protein>
    <recommendedName>
        <fullName evidence="1">Treble clef zinc finger domain-containing protein</fullName>
    </recommendedName>
</protein>
<organism evidence="2 3">
    <name type="scientific">Symbiodinium microadriaticum</name>
    <name type="common">Dinoflagellate</name>
    <name type="synonym">Zooxanthella microadriatica</name>
    <dbReference type="NCBI Taxonomy" id="2951"/>
    <lineage>
        <taxon>Eukaryota</taxon>
        <taxon>Sar</taxon>
        <taxon>Alveolata</taxon>
        <taxon>Dinophyceae</taxon>
        <taxon>Suessiales</taxon>
        <taxon>Symbiodiniaceae</taxon>
        <taxon>Symbiodinium</taxon>
    </lineage>
</organism>
<feature type="domain" description="Treble clef zinc finger" evidence="1">
    <location>
        <begin position="177"/>
        <end position="211"/>
    </location>
</feature>
<dbReference type="Pfam" id="PF14311">
    <property type="entry name" value="DUF4379"/>
    <property type="match status" value="1"/>
</dbReference>
<dbReference type="Proteomes" id="UP000186817">
    <property type="component" value="Unassembled WGS sequence"/>
</dbReference>